<dbReference type="Pfam" id="PF26534">
    <property type="entry name" value="NTF2_7"/>
    <property type="match status" value="1"/>
</dbReference>
<dbReference type="InterPro" id="IPR058645">
    <property type="entry name" value="NTF2-like_dom_7"/>
</dbReference>
<keyword evidence="1" id="KW-0732">Signal</keyword>
<evidence type="ECO:0000313" key="4">
    <source>
        <dbReference type="Proteomes" id="UP001056384"/>
    </source>
</evidence>
<protein>
    <recommendedName>
        <fullName evidence="2">NTF2-like domain-containing protein</fullName>
    </recommendedName>
</protein>
<name>A0A9Q9AVI9_9PEZI</name>
<dbReference type="AlphaFoldDB" id="A0A9Q9AVI9"/>
<reference evidence="3" key="1">
    <citation type="submission" date="2022-06" db="EMBL/GenBank/DDBJ databases">
        <title>Complete genome sequences of two strains of the flax pathogen Septoria linicola.</title>
        <authorList>
            <person name="Lapalu N."/>
            <person name="Simon A."/>
            <person name="Demenou B."/>
            <person name="Paumier D."/>
            <person name="Guillot M.-P."/>
            <person name="Gout L."/>
            <person name="Valade R."/>
        </authorList>
    </citation>
    <scope>NUCLEOTIDE SEQUENCE</scope>
    <source>
        <strain evidence="3">SE15195</strain>
    </source>
</reference>
<evidence type="ECO:0000256" key="1">
    <source>
        <dbReference type="SAM" id="SignalP"/>
    </source>
</evidence>
<dbReference type="EMBL" id="CP099425">
    <property type="protein sequence ID" value="USW56224.1"/>
    <property type="molecule type" value="Genomic_DNA"/>
</dbReference>
<feature type="signal peptide" evidence="1">
    <location>
        <begin position="1"/>
        <end position="28"/>
    </location>
</feature>
<evidence type="ECO:0000313" key="3">
    <source>
        <dbReference type="EMBL" id="USW56224.1"/>
    </source>
</evidence>
<organism evidence="3 4">
    <name type="scientific">Septoria linicola</name>
    <dbReference type="NCBI Taxonomy" id="215465"/>
    <lineage>
        <taxon>Eukaryota</taxon>
        <taxon>Fungi</taxon>
        <taxon>Dikarya</taxon>
        <taxon>Ascomycota</taxon>
        <taxon>Pezizomycotina</taxon>
        <taxon>Dothideomycetes</taxon>
        <taxon>Dothideomycetidae</taxon>
        <taxon>Mycosphaerellales</taxon>
        <taxon>Mycosphaerellaceae</taxon>
        <taxon>Septoria</taxon>
    </lineage>
</organism>
<evidence type="ECO:0000259" key="2">
    <source>
        <dbReference type="Pfam" id="PF26534"/>
    </source>
</evidence>
<feature type="domain" description="NTF2-like" evidence="2">
    <location>
        <begin position="48"/>
        <end position="176"/>
    </location>
</feature>
<feature type="chain" id="PRO_5040403333" description="NTF2-like domain-containing protein" evidence="1">
    <location>
        <begin position="29"/>
        <end position="220"/>
    </location>
</feature>
<proteinExistence type="predicted"/>
<keyword evidence="4" id="KW-1185">Reference proteome</keyword>
<dbReference type="Proteomes" id="UP001056384">
    <property type="component" value="Chromosome 8"/>
</dbReference>
<gene>
    <name evidence="3" type="ORF">Slin15195_G095430</name>
</gene>
<sequence length="220" mass="24352">MSGSPAVFFLKALISLPFVSVNIKQTDTRQDENLGYAKSNRGDISDACLTKRDTTSIVQKYSLYLTKYPGNATMLGELHEENVVTASDSLSYVFQKPLNTSLAHSLQDIIDQEAAVPGINTIFTSHTCDTITWYWEFTTKPWPIRGIVILFVNLESRKIYKTYQEVNVGAILLNQGSPECQVPSPDWHVSVGTEALEPEERGCEACQGDSDTAHGANYHG</sequence>
<accession>A0A9Q9AVI9</accession>